<protein>
    <submittedName>
        <fullName evidence="1">Uncharacterized protein</fullName>
    </submittedName>
</protein>
<gene>
    <name evidence="1" type="ORF">GWI33_009072</name>
</gene>
<proteinExistence type="predicted"/>
<keyword evidence="2" id="KW-1185">Reference proteome</keyword>
<dbReference type="AlphaFoldDB" id="A0A834IF95"/>
<reference evidence="1" key="1">
    <citation type="submission" date="2020-08" db="EMBL/GenBank/DDBJ databases">
        <title>Genome sequencing and assembly of the red palm weevil Rhynchophorus ferrugineus.</title>
        <authorList>
            <person name="Dias G.B."/>
            <person name="Bergman C.M."/>
            <person name="Manee M."/>
        </authorList>
    </citation>
    <scope>NUCLEOTIDE SEQUENCE</scope>
    <source>
        <strain evidence="1">AA-2017</strain>
        <tissue evidence="1">Whole larva</tissue>
    </source>
</reference>
<comment type="caution">
    <text evidence="1">The sequence shown here is derived from an EMBL/GenBank/DDBJ whole genome shotgun (WGS) entry which is preliminary data.</text>
</comment>
<dbReference type="Proteomes" id="UP000625711">
    <property type="component" value="Unassembled WGS sequence"/>
</dbReference>
<name>A0A834IF95_RHYFE</name>
<sequence length="92" mass="10666">MFIMRNCPDYLVGDGLIVEEVTIAPQQETGRFLAVRRASSCRETFLVSVEHFFGFVSCERTTFEQSELKNIKCSLKMKKVTRKIIHQKMEFG</sequence>
<accession>A0A834IF95</accession>
<evidence type="ECO:0000313" key="1">
    <source>
        <dbReference type="EMBL" id="KAF7277957.1"/>
    </source>
</evidence>
<evidence type="ECO:0000313" key="2">
    <source>
        <dbReference type="Proteomes" id="UP000625711"/>
    </source>
</evidence>
<organism evidence="1 2">
    <name type="scientific">Rhynchophorus ferrugineus</name>
    <name type="common">Red palm weevil</name>
    <name type="synonym">Curculio ferrugineus</name>
    <dbReference type="NCBI Taxonomy" id="354439"/>
    <lineage>
        <taxon>Eukaryota</taxon>
        <taxon>Metazoa</taxon>
        <taxon>Ecdysozoa</taxon>
        <taxon>Arthropoda</taxon>
        <taxon>Hexapoda</taxon>
        <taxon>Insecta</taxon>
        <taxon>Pterygota</taxon>
        <taxon>Neoptera</taxon>
        <taxon>Endopterygota</taxon>
        <taxon>Coleoptera</taxon>
        <taxon>Polyphaga</taxon>
        <taxon>Cucujiformia</taxon>
        <taxon>Curculionidae</taxon>
        <taxon>Dryophthorinae</taxon>
        <taxon>Rhynchophorus</taxon>
    </lineage>
</organism>
<dbReference type="EMBL" id="JAACXV010000411">
    <property type="protein sequence ID" value="KAF7277957.1"/>
    <property type="molecule type" value="Genomic_DNA"/>
</dbReference>